<dbReference type="Proteomes" id="UP000654075">
    <property type="component" value="Unassembled WGS sequence"/>
</dbReference>
<feature type="compositionally biased region" description="Low complexity" evidence="12">
    <location>
        <begin position="501"/>
        <end position="511"/>
    </location>
</feature>
<dbReference type="Pfam" id="PF04695">
    <property type="entry name" value="Pex14_N"/>
    <property type="match status" value="1"/>
</dbReference>
<dbReference type="GO" id="GO:0016560">
    <property type="term" value="P:protein import into peroxisome matrix, docking"/>
    <property type="evidence" value="ECO:0007669"/>
    <property type="project" value="UniProtKB-UniRule"/>
</dbReference>
<proteinExistence type="inferred from homology"/>
<evidence type="ECO:0000256" key="12">
    <source>
        <dbReference type="SAM" id="MobiDB-lite"/>
    </source>
</evidence>
<dbReference type="Gene3D" id="1.10.10.10">
    <property type="entry name" value="Winged helix-like DNA-binding domain superfamily/Winged helix DNA-binding domain"/>
    <property type="match status" value="1"/>
</dbReference>
<keyword evidence="3 10" id="KW-0653">Protein transport</keyword>
<feature type="region of interest" description="Disordered" evidence="12">
    <location>
        <begin position="618"/>
        <end position="645"/>
    </location>
</feature>
<feature type="compositionally biased region" description="Low complexity" evidence="12">
    <location>
        <begin position="69"/>
        <end position="96"/>
    </location>
</feature>
<name>A0A813G8W4_POLGL</name>
<organism evidence="14 15">
    <name type="scientific">Polarella glacialis</name>
    <name type="common">Dinoflagellate</name>
    <dbReference type="NCBI Taxonomy" id="89957"/>
    <lineage>
        <taxon>Eukaryota</taxon>
        <taxon>Sar</taxon>
        <taxon>Alveolata</taxon>
        <taxon>Dinophyceae</taxon>
        <taxon>Suessiales</taxon>
        <taxon>Suessiaceae</taxon>
        <taxon>Polarella</taxon>
    </lineage>
</organism>
<keyword evidence="4" id="KW-0811">Translocation</keyword>
<dbReference type="OMA" id="GLHPINT"/>
<dbReference type="InterPro" id="IPR006785">
    <property type="entry name" value="Pex14_N"/>
</dbReference>
<dbReference type="InterPro" id="IPR025655">
    <property type="entry name" value="PEX14"/>
</dbReference>
<evidence type="ECO:0000259" key="13">
    <source>
        <dbReference type="Pfam" id="PF04695"/>
    </source>
</evidence>
<dbReference type="PANTHER" id="PTHR23058">
    <property type="entry name" value="PEROXISOMAL MEMBRANE PROTEIN PEX14"/>
    <property type="match status" value="1"/>
</dbReference>
<evidence type="ECO:0000256" key="7">
    <source>
        <dbReference type="ARBA" id="ARBA00029502"/>
    </source>
</evidence>
<dbReference type="PANTHER" id="PTHR23058:SF0">
    <property type="entry name" value="PEROXISOMAL MEMBRANE PROTEIN PEX14"/>
    <property type="match status" value="1"/>
</dbReference>
<keyword evidence="5 10" id="KW-0472">Membrane</keyword>
<evidence type="ECO:0000256" key="1">
    <source>
        <dbReference type="ARBA" id="ARBA00005443"/>
    </source>
</evidence>
<sequence>QCEKPLRGLPDSGRSNMSALREDQVEMAMRFLGNEKVAPRPVSEKEGFLERKGLTKKEIAEAFKRFEKSASSGDAPSAAADSAFADAAASAAVAPAPAAPAPAPPQMPAPGPAYPVPQYSAPDPGAWASPAGPYGPPPPWANFQGYGPPPEPPPSSGGPWWVWLLGGLGAGLAGTLLANPLRRSDEGYSAGNGQQAGGGAQQYAPLQLPAAQPLQAAATSSKAAEIGGEIEGKASYEELLALLRQQSEEARENAAMCSKALQTTQEQHQKMFAEMQKALQTANQQRTAKPQPTELSAATVQALASLIRDAPPASSAPPPPSSGFDVLPPLGVDALGGAVPMAGPGAMALGPVPGHFGAVASADGMPMGGGVPGLGGTSLRESFDAINLSLQRLVAESSTKVEATKSLNTVSMILGNILKDPTSDKHPKVNTTSARFSELFRNNGAASDLLKLAGFQYQEPNFTFGNGTSPPSVDACQRTLDLLQEFQRNIDQAWAARQSEPGPQAVAPADAPADEVRSAARPWATGGSAPSRPPNVAPLAPWATLPGSSQYSTQGFTALPSAVAALPSVLMQDGPSADDGMAQLGAPAPSGEFQSSAPIFSGGAPASTVQAAAGVAHPAESQPPAMAHPAEASPTPAPPAPVQPGLLSPQVPVMAAPPAAAAPAAALPIQQLPIAHPAEVAPVVAAHPAEAVSASEEPQSGG</sequence>
<keyword evidence="2 10" id="KW-0813">Transport</keyword>
<keyword evidence="6 10" id="KW-0576">Peroxisome</keyword>
<dbReference type="OrthoDB" id="433477at2759"/>
<dbReference type="GO" id="GO:0005778">
    <property type="term" value="C:peroxisomal membrane"/>
    <property type="evidence" value="ECO:0007669"/>
    <property type="project" value="UniProtKB-SubCell"/>
</dbReference>
<feature type="domain" description="Peroxisome membrane anchor protein Pex14p N-terminal" evidence="13">
    <location>
        <begin position="21"/>
        <end position="65"/>
    </location>
</feature>
<evidence type="ECO:0000313" key="15">
    <source>
        <dbReference type="Proteomes" id="UP000654075"/>
    </source>
</evidence>
<accession>A0A813G8W4</accession>
<dbReference type="AlphaFoldDB" id="A0A813G8W4"/>
<evidence type="ECO:0000256" key="10">
    <source>
        <dbReference type="RuleBase" id="RU367032"/>
    </source>
</evidence>
<feature type="compositionally biased region" description="Pro residues" evidence="12">
    <location>
        <begin position="147"/>
        <end position="156"/>
    </location>
</feature>
<feature type="compositionally biased region" description="Pro residues" evidence="12">
    <location>
        <begin position="97"/>
        <end position="115"/>
    </location>
</feature>
<evidence type="ECO:0000256" key="11">
    <source>
        <dbReference type="SAM" id="Coils"/>
    </source>
</evidence>
<evidence type="ECO:0000256" key="9">
    <source>
        <dbReference type="ARBA" id="ARBA00046271"/>
    </source>
</evidence>
<evidence type="ECO:0000256" key="8">
    <source>
        <dbReference type="ARBA" id="ARBA00029691"/>
    </source>
</evidence>
<evidence type="ECO:0000256" key="6">
    <source>
        <dbReference type="ARBA" id="ARBA00023140"/>
    </source>
</evidence>
<evidence type="ECO:0000256" key="5">
    <source>
        <dbReference type="ARBA" id="ARBA00023136"/>
    </source>
</evidence>
<protein>
    <recommendedName>
        <fullName evidence="7 10">Peroxisomal membrane protein PEX14</fullName>
    </recommendedName>
    <alternativeName>
        <fullName evidence="8 10">Peroxin-14</fullName>
    </alternativeName>
</protein>
<comment type="similarity">
    <text evidence="1 10">Belongs to the peroxin-14 family.</text>
</comment>
<comment type="function">
    <text evidence="10">Component of the PEX13-PEX14 docking complex, a translocon channel that specifically mediates the import of peroxisomal cargo proteins bound to PEX5 receptor. The PEX13-PEX14 docking complex forms a large import pore which can be opened to a diameter of about 9 nm. Mechanistically, PEX5 receptor along with cargo proteins associates with the PEX14 subunit of the PEX13-PEX14 docking complex in the cytosol, leading to the insertion of the receptor into the organelle membrane with the concomitant translocation of the cargo into the peroxisome matrix.</text>
</comment>
<dbReference type="Gene3D" id="1.20.58.2190">
    <property type="match status" value="1"/>
</dbReference>
<dbReference type="GO" id="GO:1990429">
    <property type="term" value="C:peroxisomal importomer complex"/>
    <property type="evidence" value="ECO:0007669"/>
    <property type="project" value="TreeGrafter"/>
</dbReference>
<gene>
    <name evidence="14" type="ORF">PGLA1383_LOCUS40734</name>
</gene>
<dbReference type="GO" id="GO:0005102">
    <property type="term" value="F:signaling receptor binding"/>
    <property type="evidence" value="ECO:0007669"/>
    <property type="project" value="TreeGrafter"/>
</dbReference>
<dbReference type="CDD" id="cd09212">
    <property type="entry name" value="PUB"/>
    <property type="match status" value="1"/>
</dbReference>
<feature type="region of interest" description="Disordered" evidence="12">
    <location>
        <begin position="67"/>
        <end position="157"/>
    </location>
</feature>
<dbReference type="InterPro" id="IPR036388">
    <property type="entry name" value="WH-like_DNA-bd_sf"/>
</dbReference>
<reference evidence="14" key="1">
    <citation type="submission" date="2021-02" db="EMBL/GenBank/DDBJ databases">
        <authorList>
            <person name="Dougan E. K."/>
            <person name="Rhodes N."/>
            <person name="Thang M."/>
            <person name="Chan C."/>
        </authorList>
    </citation>
    <scope>NUCLEOTIDE SEQUENCE</scope>
</reference>
<dbReference type="SUPFAM" id="SSF143503">
    <property type="entry name" value="PUG domain-like"/>
    <property type="match status" value="1"/>
</dbReference>
<feature type="non-terminal residue" evidence="14">
    <location>
        <position position="702"/>
    </location>
</feature>
<keyword evidence="15" id="KW-1185">Reference proteome</keyword>
<feature type="coiled-coil region" evidence="11">
    <location>
        <begin position="233"/>
        <end position="285"/>
    </location>
</feature>
<evidence type="ECO:0000313" key="14">
    <source>
        <dbReference type="EMBL" id="CAE8623469.1"/>
    </source>
</evidence>
<evidence type="ECO:0000256" key="4">
    <source>
        <dbReference type="ARBA" id="ARBA00023010"/>
    </source>
</evidence>
<dbReference type="EMBL" id="CAJNNV010028178">
    <property type="protein sequence ID" value="CAE8623469.1"/>
    <property type="molecule type" value="Genomic_DNA"/>
</dbReference>
<evidence type="ECO:0000256" key="3">
    <source>
        <dbReference type="ARBA" id="ARBA00022927"/>
    </source>
</evidence>
<comment type="subcellular location">
    <subcellularLocation>
        <location evidence="9 10">Peroxisome membrane</location>
    </subcellularLocation>
</comment>
<feature type="region of interest" description="Disordered" evidence="12">
    <location>
        <begin position="496"/>
        <end position="541"/>
    </location>
</feature>
<evidence type="ECO:0000256" key="2">
    <source>
        <dbReference type="ARBA" id="ARBA00022448"/>
    </source>
</evidence>
<dbReference type="InterPro" id="IPR036339">
    <property type="entry name" value="PUB-like_dom_sf"/>
</dbReference>
<comment type="caution">
    <text evidence="14">The sequence shown here is derived from an EMBL/GenBank/DDBJ whole genome shotgun (WGS) entry which is preliminary data.</text>
</comment>
<keyword evidence="11" id="KW-0175">Coiled coil</keyword>